<dbReference type="Proteomes" id="UP001431199">
    <property type="component" value="Unassembled WGS sequence"/>
</dbReference>
<organism evidence="2 3">
    <name type="scientific">Eubacterium album</name>
    <dbReference type="NCBI Taxonomy" id="2978477"/>
    <lineage>
        <taxon>Bacteria</taxon>
        <taxon>Bacillati</taxon>
        <taxon>Bacillota</taxon>
        <taxon>Clostridia</taxon>
        <taxon>Eubacteriales</taxon>
        <taxon>Eubacteriaceae</taxon>
        <taxon>Eubacterium</taxon>
    </lineage>
</organism>
<dbReference type="Gene3D" id="3.40.50.300">
    <property type="entry name" value="P-loop containing nucleotide triphosphate hydrolases"/>
    <property type="match status" value="1"/>
</dbReference>
<evidence type="ECO:0000256" key="1">
    <source>
        <dbReference type="PROSITE-ProRule" id="PRU00339"/>
    </source>
</evidence>
<protein>
    <submittedName>
        <fullName evidence="2">Uncharacterized protein</fullName>
    </submittedName>
</protein>
<evidence type="ECO:0000313" key="3">
    <source>
        <dbReference type="Proteomes" id="UP001431199"/>
    </source>
</evidence>
<evidence type="ECO:0000313" key="2">
    <source>
        <dbReference type="EMBL" id="MCT7400041.1"/>
    </source>
</evidence>
<proteinExistence type="predicted"/>
<dbReference type="EMBL" id="JAODBU010000018">
    <property type="protein sequence ID" value="MCT7400041.1"/>
    <property type="molecule type" value="Genomic_DNA"/>
</dbReference>
<sequence>MEKYNIRYDKICDIQTKIDCCDVSSSIINIYGPSGTGKTFLIQEALEKYFGDDINATIIYLNLLEDILSSTAFWDMLLFTVWNGGINDRENMLRIDKKCSLSKYLQRSMRGKKVIKTLFQSITSIVASIPVYNAQIAVGGINTDNSTTCIRDNAAIEKSQLVIKYFKNISKKHKLILIIDNYQFMNPIIRRYFETALNQITNNVAFINIQRTDYTNYIRPMAYQTNYINIKLENLSKEDIFNFILKPLYPNIEILDLVLEDCFEKTRGNLKEIDIYIRANDNSTRKGILKKNYTKSLDNALNSLPQIQRDLVLLATLFPAGIRLEYVTALMKRHFYLNDNILNEELRKIITLGYVMLNSTRKDLLKPSHDKIGLSIETINSTEEFLEFYYNIENGLEELVQQKKESADYIYLLHCYVGICDSKRILKSIKYLEDLIALEYDACSFLYLVELTKMYIDSDGNILLHISCQSILKLLDACQKTCSFEISLKVLEIIKLGNGWNERFGIYYVKVMTQLYHFDTALKEIEVLPNNNETLMYKLIILEHLGKEQEISGLLSSFMQSKDKVYDKWYYIILRNTAHFFPYKQAHQNLNKCLEYFIKCGTVFEQATALNNISVIQIWNGAETYNSAENMIKKAIKKFNNIGSNEVFEAYYNYGTLSYLKGNYQNALEYYDCALDDVPQTLVMDVTLLFVNKKICECAIDPEKISDLETFILHSLNKSEILQDPWVRFQLEYNLKNIELYNKGTSEVEPSDMFMPNSSNGVTALTVFDRIPLGMDSIPICLSLSPNWRY</sequence>
<keyword evidence="3" id="KW-1185">Reference proteome</keyword>
<gene>
    <name evidence="2" type="ORF">N5B56_13315</name>
</gene>
<dbReference type="InterPro" id="IPR019734">
    <property type="entry name" value="TPR_rpt"/>
</dbReference>
<dbReference type="Gene3D" id="1.25.40.10">
    <property type="entry name" value="Tetratricopeptide repeat domain"/>
    <property type="match status" value="1"/>
</dbReference>
<dbReference type="RefSeq" id="WP_260979173.1">
    <property type="nucleotide sequence ID" value="NZ_JAODBU010000018.1"/>
</dbReference>
<comment type="caution">
    <text evidence="2">The sequence shown here is derived from an EMBL/GenBank/DDBJ whole genome shotgun (WGS) entry which is preliminary data.</text>
</comment>
<dbReference type="SUPFAM" id="SSF52540">
    <property type="entry name" value="P-loop containing nucleoside triphosphate hydrolases"/>
    <property type="match status" value="1"/>
</dbReference>
<name>A0ABT2M3E3_9FIRM</name>
<feature type="repeat" description="TPR" evidence="1">
    <location>
        <begin position="648"/>
        <end position="681"/>
    </location>
</feature>
<dbReference type="InterPro" id="IPR027417">
    <property type="entry name" value="P-loop_NTPase"/>
</dbReference>
<dbReference type="SUPFAM" id="SSF48452">
    <property type="entry name" value="TPR-like"/>
    <property type="match status" value="1"/>
</dbReference>
<reference evidence="2" key="1">
    <citation type="submission" date="2022-09" db="EMBL/GenBank/DDBJ databases">
        <title>Eubacterium sp. LFL-14 isolated from human feces.</title>
        <authorList>
            <person name="Liu F."/>
        </authorList>
    </citation>
    <scope>NUCLEOTIDE SEQUENCE</scope>
    <source>
        <strain evidence="2">LFL-14</strain>
    </source>
</reference>
<dbReference type="InterPro" id="IPR011990">
    <property type="entry name" value="TPR-like_helical_dom_sf"/>
</dbReference>
<dbReference type="PROSITE" id="PS50005">
    <property type="entry name" value="TPR"/>
    <property type="match status" value="1"/>
</dbReference>
<accession>A0ABT2M3E3</accession>
<keyword evidence="1" id="KW-0802">TPR repeat</keyword>